<evidence type="ECO:0000313" key="2">
    <source>
        <dbReference type="EMBL" id="MFC4012052.1"/>
    </source>
</evidence>
<organism evidence="2 3">
    <name type="scientific">Nonomuraea purpurea</name>
    <dbReference type="NCBI Taxonomy" id="1849276"/>
    <lineage>
        <taxon>Bacteria</taxon>
        <taxon>Bacillati</taxon>
        <taxon>Actinomycetota</taxon>
        <taxon>Actinomycetes</taxon>
        <taxon>Streptosporangiales</taxon>
        <taxon>Streptosporangiaceae</taxon>
        <taxon>Nonomuraea</taxon>
    </lineage>
</organism>
<protein>
    <submittedName>
        <fullName evidence="2">Nuclear transport factor 2 family protein</fullName>
    </submittedName>
</protein>
<accession>A0ABV8GH88</accession>
<dbReference type="CDD" id="cd00531">
    <property type="entry name" value="NTF2_like"/>
    <property type="match status" value="1"/>
</dbReference>
<dbReference type="EMBL" id="JBHSBI010000019">
    <property type="protein sequence ID" value="MFC4012052.1"/>
    <property type="molecule type" value="Genomic_DNA"/>
</dbReference>
<proteinExistence type="predicted"/>
<dbReference type="InterPro" id="IPR032710">
    <property type="entry name" value="NTF2-like_dom_sf"/>
</dbReference>
<dbReference type="RefSeq" id="WP_379531979.1">
    <property type="nucleotide sequence ID" value="NZ_JBHSBI010000019.1"/>
</dbReference>
<evidence type="ECO:0000259" key="1">
    <source>
        <dbReference type="Pfam" id="PF12680"/>
    </source>
</evidence>
<keyword evidence="3" id="KW-1185">Reference proteome</keyword>
<reference evidence="3" key="1">
    <citation type="journal article" date="2019" name="Int. J. Syst. Evol. Microbiol.">
        <title>The Global Catalogue of Microorganisms (GCM) 10K type strain sequencing project: providing services to taxonomists for standard genome sequencing and annotation.</title>
        <authorList>
            <consortium name="The Broad Institute Genomics Platform"/>
            <consortium name="The Broad Institute Genome Sequencing Center for Infectious Disease"/>
            <person name="Wu L."/>
            <person name="Ma J."/>
        </authorList>
    </citation>
    <scope>NUCLEOTIDE SEQUENCE [LARGE SCALE GENOMIC DNA]</scope>
    <source>
        <strain evidence="3">TBRC 1276</strain>
    </source>
</reference>
<dbReference type="Proteomes" id="UP001595851">
    <property type="component" value="Unassembled WGS sequence"/>
</dbReference>
<name>A0ABV8GH88_9ACTN</name>
<dbReference type="SUPFAM" id="SSF54427">
    <property type="entry name" value="NTF2-like"/>
    <property type="match status" value="2"/>
</dbReference>
<feature type="domain" description="SnoaL-like" evidence="1">
    <location>
        <begin position="160"/>
        <end position="268"/>
    </location>
</feature>
<evidence type="ECO:0000313" key="3">
    <source>
        <dbReference type="Proteomes" id="UP001595851"/>
    </source>
</evidence>
<feature type="domain" description="SnoaL-like" evidence="1">
    <location>
        <begin position="12"/>
        <end position="123"/>
    </location>
</feature>
<dbReference type="Gene3D" id="3.10.450.50">
    <property type="match status" value="2"/>
</dbReference>
<sequence>MSTSTSIHDVIEHLRRALQSMDADAFTSVFADDAVYELRFGMPGQPRRFEGAEAIREHMKQDTSGGIAQSLSFDDVHATVYESADPEVAVVEFEPSGSVRAGGAPFRFASSLGVIRVRDGAVISYLDYPNALDAAQAVGMLPQLGAMLAATGRGDAAQVVARMIDASVANDHDALVELYAQDAVIEIPFAPPGVPTRSAGREHLRARLEATAGMWRFDRAEAINVMETADPDVVVAEYTLHGSVTATGKPFSLTYVMIITVRDGLIVHSRDYGNPLAGAELLREVPGLAHGE</sequence>
<gene>
    <name evidence="2" type="ORF">ACFOY2_32795</name>
</gene>
<dbReference type="InterPro" id="IPR037401">
    <property type="entry name" value="SnoaL-like"/>
</dbReference>
<dbReference type="Pfam" id="PF12680">
    <property type="entry name" value="SnoaL_2"/>
    <property type="match status" value="2"/>
</dbReference>
<comment type="caution">
    <text evidence="2">The sequence shown here is derived from an EMBL/GenBank/DDBJ whole genome shotgun (WGS) entry which is preliminary data.</text>
</comment>